<proteinExistence type="predicted"/>
<dbReference type="eggNOG" id="KOG2727">
    <property type="taxonomic scope" value="Eukaryota"/>
</dbReference>
<dbReference type="VEuPathDB" id="TrichDB:TVAGG3_0611870"/>
<dbReference type="SUPFAM" id="SSF50978">
    <property type="entry name" value="WD40 repeat-like"/>
    <property type="match status" value="1"/>
</dbReference>
<protein>
    <recommendedName>
        <fullName evidence="1">Rab3-GAP regulatory subunit N-terminal domain-containing protein</fullName>
    </recommendedName>
</protein>
<dbReference type="Pfam" id="PF14655">
    <property type="entry name" value="RAB3GAP2_N"/>
    <property type="match status" value="1"/>
</dbReference>
<dbReference type="GO" id="GO:0016236">
    <property type="term" value="P:macroautophagy"/>
    <property type="evidence" value="ECO:0000318"/>
    <property type="project" value="GO_Central"/>
</dbReference>
<feature type="domain" description="Rab3-GAP regulatory subunit N-terminal" evidence="1">
    <location>
        <begin position="180"/>
        <end position="339"/>
    </location>
</feature>
<dbReference type="InterPro" id="IPR026059">
    <property type="entry name" value="Rab3GAP2"/>
</dbReference>
<dbReference type="InterPro" id="IPR036322">
    <property type="entry name" value="WD40_repeat_dom_sf"/>
</dbReference>
<dbReference type="GO" id="GO:0005886">
    <property type="term" value="C:plasma membrane"/>
    <property type="evidence" value="ECO:0000318"/>
    <property type="project" value="GO_Central"/>
</dbReference>
<gene>
    <name evidence="2" type="ORF">TVAG_384500</name>
</gene>
<dbReference type="EMBL" id="DS114015">
    <property type="protein sequence ID" value="EAX91726.1"/>
    <property type="molecule type" value="Genomic_DNA"/>
</dbReference>
<dbReference type="GO" id="GO:0005776">
    <property type="term" value="C:autophagosome"/>
    <property type="evidence" value="ECO:0000318"/>
    <property type="project" value="GO_Central"/>
</dbReference>
<reference evidence="2" key="1">
    <citation type="submission" date="2006-10" db="EMBL/GenBank/DDBJ databases">
        <authorList>
            <person name="Amadeo P."/>
            <person name="Zhao Q."/>
            <person name="Wortman J."/>
            <person name="Fraser-Liggett C."/>
            <person name="Carlton J."/>
        </authorList>
    </citation>
    <scope>NUCLEOTIDE SEQUENCE</scope>
    <source>
        <strain evidence="2">G3</strain>
    </source>
</reference>
<accession>A2FTQ4</accession>
<evidence type="ECO:0000313" key="2">
    <source>
        <dbReference type="EMBL" id="EAX91726.1"/>
    </source>
</evidence>
<evidence type="ECO:0000313" key="3">
    <source>
        <dbReference type="Proteomes" id="UP000001542"/>
    </source>
</evidence>
<evidence type="ECO:0000259" key="1">
    <source>
        <dbReference type="Pfam" id="PF14655"/>
    </source>
</evidence>
<sequence>MDVEISWSFEDKDNVIQPSDFDTICIVSPDNKTICKVTDNYLSFFDAERETPKLMKSKKIDQISCIETISSNPWVFAIGLPNGTIIFMSETKELFRLQPLELRLRRLRLCRYYGGQFTSSKPALIAQYPPDIVIIPLDAIEEMIKNPNADITSKINKWHLETNYSDAIFVDSKFSTPIMNGLHEFPAIYTIGNNPFFSVFSAANSDSTISVKKIVTNLFKWMAFTDNNKQEEEYPKSKKQWNLRDEGRVTRSIEADPTGRWISICDGQGRVLLIDSVFGHMVKVYKGLRDAQVAWSESSSSKDPVLIIYAPYRKMIIACTTPNGEIIDAVRAAPGGKLIQLHTPKFAAGFLDANKTFTVFSVKYENTKKTSPNTYSMISFPQYLLAEESEAAIKAHSCKSKEDFLKAAELVKDSAEALAVLRSMIALVVADDIVSATLRAMKEKLLPKEDKTEEIDFKNDSLNYFRRVIFSGFDNEKALSYWNSRESSLTQTEPDLLFVAQCRLLEYWESVPQRNVRKIDVESLPKSRITIIMNERVQEFHDIFPQKKPPLGRFISFPTLYPSFFFDFLSANCDVNDIFRSYSFSLTNKEDFVNTLINWILSAQPSELLLSQDVLQEFSNLDNIKQIFAKTDENIDTQNINEAVFSIIAENN</sequence>
<keyword evidence="3" id="KW-1185">Reference proteome</keyword>
<reference evidence="2" key="2">
    <citation type="journal article" date="2007" name="Science">
        <title>Draft genome sequence of the sexually transmitted pathogen Trichomonas vaginalis.</title>
        <authorList>
            <person name="Carlton J.M."/>
            <person name="Hirt R.P."/>
            <person name="Silva J.C."/>
            <person name="Delcher A.L."/>
            <person name="Schatz M."/>
            <person name="Zhao Q."/>
            <person name="Wortman J.R."/>
            <person name="Bidwell S.L."/>
            <person name="Alsmark U.C.M."/>
            <person name="Besteiro S."/>
            <person name="Sicheritz-Ponten T."/>
            <person name="Noel C.J."/>
            <person name="Dacks J.B."/>
            <person name="Foster P.G."/>
            <person name="Simillion C."/>
            <person name="Van de Peer Y."/>
            <person name="Miranda-Saavedra D."/>
            <person name="Barton G.J."/>
            <person name="Westrop G.D."/>
            <person name="Mueller S."/>
            <person name="Dessi D."/>
            <person name="Fiori P.L."/>
            <person name="Ren Q."/>
            <person name="Paulsen I."/>
            <person name="Zhang H."/>
            <person name="Bastida-Corcuera F.D."/>
            <person name="Simoes-Barbosa A."/>
            <person name="Brown M.T."/>
            <person name="Hayes R.D."/>
            <person name="Mukherjee M."/>
            <person name="Okumura C.Y."/>
            <person name="Schneider R."/>
            <person name="Smith A.J."/>
            <person name="Vanacova S."/>
            <person name="Villalvazo M."/>
            <person name="Haas B.J."/>
            <person name="Pertea M."/>
            <person name="Feldblyum T.V."/>
            <person name="Utterback T.R."/>
            <person name="Shu C.L."/>
            <person name="Osoegawa K."/>
            <person name="de Jong P.J."/>
            <person name="Hrdy I."/>
            <person name="Horvathova L."/>
            <person name="Zubacova Z."/>
            <person name="Dolezal P."/>
            <person name="Malik S.B."/>
            <person name="Logsdon J.M. Jr."/>
            <person name="Henze K."/>
            <person name="Gupta A."/>
            <person name="Wang C.C."/>
            <person name="Dunne R.L."/>
            <person name="Upcroft J.A."/>
            <person name="Upcroft P."/>
            <person name="White O."/>
            <person name="Salzberg S.L."/>
            <person name="Tang P."/>
            <person name="Chiu C.-H."/>
            <person name="Lee Y.-S."/>
            <person name="Embley T.M."/>
            <person name="Coombs G.H."/>
            <person name="Mottram J.C."/>
            <person name="Tachezy J."/>
            <person name="Fraser-Liggett C.M."/>
            <person name="Johnson P.J."/>
        </authorList>
    </citation>
    <scope>NUCLEOTIDE SEQUENCE [LARGE SCALE GENOMIC DNA]</scope>
    <source>
        <strain evidence="2">G3</strain>
    </source>
</reference>
<dbReference type="GO" id="GO:0097051">
    <property type="term" value="P:establishment of protein localization to endoplasmic reticulum membrane"/>
    <property type="evidence" value="ECO:0000318"/>
    <property type="project" value="GO_Central"/>
</dbReference>
<dbReference type="PANTHER" id="PTHR12472:SF0">
    <property type="entry name" value="RAB3 GTPASE-ACTIVATING PROTEIN NON-CATALYTIC SUBUNIT"/>
    <property type="match status" value="1"/>
</dbReference>
<dbReference type="STRING" id="5722.A2FTQ4"/>
<dbReference type="Proteomes" id="UP000001542">
    <property type="component" value="Unassembled WGS sequence"/>
</dbReference>
<dbReference type="InterPro" id="IPR032839">
    <property type="entry name" value="RAB3GAP_N"/>
</dbReference>
<dbReference type="InParanoid" id="A2FTQ4"/>
<dbReference type="AlphaFoldDB" id="A2FTQ4"/>
<name>A2FTQ4_TRIV3</name>
<dbReference type="KEGG" id="tva:4749428"/>
<organism evidence="2 3">
    <name type="scientific">Trichomonas vaginalis (strain ATCC PRA-98 / G3)</name>
    <dbReference type="NCBI Taxonomy" id="412133"/>
    <lineage>
        <taxon>Eukaryota</taxon>
        <taxon>Metamonada</taxon>
        <taxon>Parabasalia</taxon>
        <taxon>Trichomonadida</taxon>
        <taxon>Trichomonadidae</taxon>
        <taxon>Trichomonas</taxon>
    </lineage>
</organism>
<dbReference type="PANTHER" id="PTHR12472">
    <property type="entry name" value="RAB3-GAP REGULATORY DOMAIN"/>
    <property type="match status" value="1"/>
</dbReference>
<dbReference type="GO" id="GO:0031267">
    <property type="term" value="F:small GTPase binding"/>
    <property type="evidence" value="ECO:0000318"/>
    <property type="project" value="GO_Central"/>
</dbReference>
<dbReference type="RefSeq" id="XP_001304656.1">
    <property type="nucleotide sequence ID" value="XM_001304655.1"/>
</dbReference>
<dbReference type="VEuPathDB" id="TrichDB:TVAG_384500"/>
<dbReference type="SMR" id="A2FTQ4"/>
<dbReference type="OrthoDB" id="2019917at2759"/>